<evidence type="ECO:0000256" key="1">
    <source>
        <dbReference type="SAM" id="MobiDB-lite"/>
    </source>
</evidence>
<comment type="caution">
    <text evidence="4">The sequence shown here is derived from an EMBL/GenBank/DDBJ whole genome shotgun (WGS) entry which is preliminary data.</text>
</comment>
<gene>
    <name evidence="4" type="ORF">HJG44_16045</name>
</gene>
<dbReference type="Pfam" id="PF03713">
    <property type="entry name" value="DUF305"/>
    <property type="match status" value="1"/>
</dbReference>
<dbReference type="Gene3D" id="1.20.1260.10">
    <property type="match status" value="1"/>
</dbReference>
<dbReference type="InterPro" id="IPR021647">
    <property type="entry name" value="CusF_Ec"/>
</dbReference>
<name>A0A849I262_9HYPH</name>
<feature type="domain" description="DUF305" evidence="3">
    <location>
        <begin position="57"/>
        <end position="120"/>
    </location>
</feature>
<keyword evidence="2" id="KW-0732">Signal</keyword>
<dbReference type="EMBL" id="JABEPP010000004">
    <property type="protein sequence ID" value="NNM73896.1"/>
    <property type="molecule type" value="Genomic_DNA"/>
</dbReference>
<dbReference type="Gene3D" id="2.40.50.320">
    <property type="entry name" value="Copper binding periplasmic protein CusF"/>
    <property type="match status" value="1"/>
</dbReference>
<proteinExistence type="predicted"/>
<evidence type="ECO:0000313" key="5">
    <source>
        <dbReference type="Proteomes" id="UP000564885"/>
    </source>
</evidence>
<evidence type="ECO:0000259" key="3">
    <source>
        <dbReference type="Pfam" id="PF03713"/>
    </source>
</evidence>
<evidence type="ECO:0000256" key="2">
    <source>
        <dbReference type="SAM" id="SignalP"/>
    </source>
</evidence>
<organism evidence="4 5">
    <name type="scientific">Enterovirga aerilata</name>
    <dbReference type="NCBI Taxonomy" id="2730920"/>
    <lineage>
        <taxon>Bacteria</taxon>
        <taxon>Pseudomonadati</taxon>
        <taxon>Pseudomonadota</taxon>
        <taxon>Alphaproteobacteria</taxon>
        <taxon>Hyphomicrobiales</taxon>
        <taxon>Methylobacteriaceae</taxon>
        <taxon>Enterovirga</taxon>
    </lineage>
</organism>
<dbReference type="InterPro" id="IPR005183">
    <property type="entry name" value="DUF305_CopM-like"/>
</dbReference>
<dbReference type="InterPro" id="IPR042230">
    <property type="entry name" value="CusF_sf"/>
</dbReference>
<sequence>MICRVSLCVAVLASAAFAAPLNVAQAQPARGAGPAFERVREVMNNRFKDLKLTGDPDKDFAALLIAHHEDLVFLAKTQLEYGGDRQLRQLAQRLEDETGKQISELKEWQVRSRQADYKAQPDQPPHGSGPLDRQAQAAPTSPSAPPASPPAPAGASAQPAANLPLVAGKVESVDTAQGKLTIEHGPIPNLNMDGMTMVFRAADPAMVRTIKKGDRIQFSADRVNGQITVTRIQKSR</sequence>
<dbReference type="AlphaFoldDB" id="A0A849I262"/>
<keyword evidence="5" id="KW-1185">Reference proteome</keyword>
<dbReference type="InterPro" id="IPR012347">
    <property type="entry name" value="Ferritin-like"/>
</dbReference>
<feature type="signal peptide" evidence="2">
    <location>
        <begin position="1"/>
        <end position="18"/>
    </location>
</feature>
<accession>A0A849I262</accession>
<reference evidence="4 5" key="1">
    <citation type="submission" date="2020-04" db="EMBL/GenBank/DDBJ databases">
        <title>Enterovirga sp. isolate from soil.</title>
        <authorList>
            <person name="Chea S."/>
            <person name="Kim D.-U."/>
        </authorList>
    </citation>
    <scope>NUCLEOTIDE SEQUENCE [LARGE SCALE GENOMIC DNA]</scope>
    <source>
        <strain evidence="4 5">DB1703</strain>
    </source>
</reference>
<dbReference type="Proteomes" id="UP000564885">
    <property type="component" value="Unassembled WGS sequence"/>
</dbReference>
<feature type="chain" id="PRO_5032625891" evidence="2">
    <location>
        <begin position="19"/>
        <end position="236"/>
    </location>
</feature>
<feature type="region of interest" description="Disordered" evidence="1">
    <location>
        <begin position="112"/>
        <end position="158"/>
    </location>
</feature>
<evidence type="ECO:0000313" key="4">
    <source>
        <dbReference type="EMBL" id="NNM73896.1"/>
    </source>
</evidence>
<protein>
    <submittedName>
        <fullName evidence="4">DUF305 domain-containing protein</fullName>
    </submittedName>
</protein>
<feature type="compositionally biased region" description="Pro residues" evidence="1">
    <location>
        <begin position="142"/>
        <end position="152"/>
    </location>
</feature>
<dbReference type="Pfam" id="PF11604">
    <property type="entry name" value="CusF_Ec"/>
    <property type="match status" value="1"/>
</dbReference>